<reference evidence="16" key="1">
    <citation type="journal article" date="2021" name="J Fungi (Basel)">
        <title>Virulence traits and population genomics of the black yeast Aureobasidium melanogenum.</title>
        <authorList>
            <person name="Cernosa A."/>
            <person name="Sun X."/>
            <person name="Gostincar C."/>
            <person name="Fang C."/>
            <person name="Gunde-Cimerman N."/>
            <person name="Song Z."/>
        </authorList>
    </citation>
    <scope>NUCLEOTIDE SEQUENCE</scope>
    <source>
        <strain evidence="16">EXF-9911</strain>
    </source>
</reference>
<feature type="domain" description="DhaL" evidence="15">
    <location>
        <begin position="323"/>
        <end position="511"/>
    </location>
</feature>
<dbReference type="PANTHER" id="PTHR11941:SF158">
    <property type="entry name" value="ENOYL-COA HYDRATASE (AFU_ORTHOLOGUE AFUA_2G10650)"/>
    <property type="match status" value="1"/>
</dbReference>
<dbReference type="FunFam" id="3.90.226.10:FF:000074">
    <property type="entry name" value="Enoyl-CoA hydratase (AFU_orthologue AFUA_2G10650)"/>
    <property type="match status" value="1"/>
</dbReference>
<keyword evidence="10" id="KW-0413">Isomerase</keyword>
<dbReference type="GO" id="GO:0050354">
    <property type="term" value="F:triokinase activity"/>
    <property type="evidence" value="ECO:0007669"/>
    <property type="project" value="UniProtKB-EC"/>
</dbReference>
<comment type="caution">
    <text evidence="16">The sequence shown here is derived from an EMBL/GenBank/DDBJ whole genome shotgun (WGS) entry which is preliminary data.</text>
</comment>
<evidence type="ECO:0000256" key="2">
    <source>
        <dbReference type="ARBA" id="ARBA00004924"/>
    </source>
</evidence>
<dbReference type="OrthoDB" id="2139957at2759"/>
<reference evidence="16" key="2">
    <citation type="submission" date="2021-08" db="EMBL/GenBank/DDBJ databases">
        <authorList>
            <person name="Gostincar C."/>
            <person name="Sun X."/>
            <person name="Song Z."/>
            <person name="Gunde-Cimerman N."/>
        </authorList>
    </citation>
    <scope>NUCLEOTIDE SEQUENCE</scope>
    <source>
        <strain evidence="16">EXF-9911</strain>
    </source>
</reference>
<dbReference type="InterPro" id="IPR014748">
    <property type="entry name" value="Enoyl-CoA_hydra_C"/>
</dbReference>
<dbReference type="InterPro" id="IPR001753">
    <property type="entry name" value="Enoyl-CoA_hydra/iso"/>
</dbReference>
<comment type="pathway">
    <text evidence="2">Siderophore biosynthesis.</text>
</comment>
<evidence type="ECO:0000256" key="4">
    <source>
        <dbReference type="ARBA" id="ARBA00022679"/>
    </source>
</evidence>
<dbReference type="Pfam" id="PF00378">
    <property type="entry name" value="ECH_1"/>
    <property type="match status" value="1"/>
</dbReference>
<evidence type="ECO:0000256" key="13">
    <source>
        <dbReference type="ARBA" id="ARBA00048898"/>
    </source>
</evidence>
<dbReference type="GO" id="GO:0005739">
    <property type="term" value="C:mitochondrion"/>
    <property type="evidence" value="ECO:0007669"/>
    <property type="project" value="TreeGrafter"/>
</dbReference>
<evidence type="ECO:0000256" key="7">
    <source>
        <dbReference type="ARBA" id="ARBA00022840"/>
    </source>
</evidence>
<dbReference type="SUPFAM" id="SSF101473">
    <property type="entry name" value="DhaL-like"/>
    <property type="match status" value="1"/>
</dbReference>
<comment type="catalytic activity">
    <reaction evidence="12">
        <text>D-glyceraldehyde + ATP = D-glyceraldehyde 3-phosphate + ADP + H(+)</text>
        <dbReference type="Rhea" id="RHEA:13941"/>
        <dbReference type="ChEBI" id="CHEBI:15378"/>
        <dbReference type="ChEBI" id="CHEBI:17378"/>
        <dbReference type="ChEBI" id="CHEBI:30616"/>
        <dbReference type="ChEBI" id="CHEBI:59776"/>
        <dbReference type="ChEBI" id="CHEBI:456216"/>
        <dbReference type="EC" id="2.7.1.28"/>
    </reaction>
</comment>
<evidence type="ECO:0000256" key="9">
    <source>
        <dbReference type="ARBA" id="ARBA00023140"/>
    </source>
</evidence>
<protein>
    <submittedName>
        <fullName evidence="16">Dak phosphatase</fullName>
    </submittedName>
</protein>
<dbReference type="GO" id="GO:0016829">
    <property type="term" value="F:lyase activity"/>
    <property type="evidence" value="ECO:0007669"/>
    <property type="project" value="UniProtKB-KW"/>
</dbReference>
<evidence type="ECO:0000256" key="12">
    <source>
        <dbReference type="ARBA" id="ARBA00047974"/>
    </source>
</evidence>
<dbReference type="PROSITE" id="PS00166">
    <property type="entry name" value="ENOYL_COA_HYDRATASE"/>
    <property type="match status" value="1"/>
</dbReference>
<feature type="non-terminal residue" evidence="16">
    <location>
        <position position="1"/>
    </location>
</feature>
<sequence>MAVVVEQTVPFAKEQLDVENTARWNTLYPLIRPSIKAVKTTGGQTVLVDQTLANDKFVRIAVVGRAGNFSSKLLSDKHITAVVTDSESGSEPSSKELAQAINEAGHRQHAGIVILRSGKQKKLTRLEDELVEVELRDDLEVDHLMHLLGAATEPTRSSIEKTCKVLQKFLDTSTTVTSTFQTGKEGGRPALSHAEGDSSGYEEARHAIAKALDSVLRPHLDQRDGITHSIHYSDINGLSRLENYILGLEIATYLKNAGLSYRLSTSTLLQHEDLARGFSISACPVSRHNLQAQSEPTNPLADEATEGSSLTKVDSRYMKFTDNAVRSRIENGCDAVIKEEATITRYDEIVGDGDCGYTLRDGAKQVLKFIANKDLSELPQTLSELVRDLEVNMGGTSGALYCIFLTSLSSALASTDSVATALSIALDQLLNYTRARLGDRTMLDCLIPFVETLKSTGDVEEALVEAEKGVESTKNLEAKLGRSTYLDESATKGVPDPGAYGLLVLLRGMSLNCISAEGNQELDAVWKWLDAEPKLCVAILTGTGRAFCAGADLKEWNQANASGKETKMPSSGFGGLSRRRGRKPVIAAVNGICFGGGCEMAINSDMVFASSRATFALPEVKRGVVAIAGALPRIARVVGKQRAMEMTLTGRVLKAEEAREWGLVNRVVEGDVLDECVAVAKEIAGNSPDAVIVSREGVNLAWDGLGADAATEKLIAETYPKLVQGENIHEGVKAFVEKRKPKWVASKL</sequence>
<evidence type="ECO:0000256" key="14">
    <source>
        <dbReference type="RuleBase" id="RU003707"/>
    </source>
</evidence>
<dbReference type="SUPFAM" id="SSF52096">
    <property type="entry name" value="ClpP/crotonase"/>
    <property type="match status" value="1"/>
</dbReference>
<dbReference type="EMBL" id="JAHFXF010000616">
    <property type="protein sequence ID" value="KAG9684780.1"/>
    <property type="molecule type" value="Genomic_DNA"/>
</dbReference>
<keyword evidence="11" id="KW-0456">Lyase</keyword>
<dbReference type="GO" id="GO:0005777">
    <property type="term" value="C:peroxisome"/>
    <property type="evidence" value="ECO:0007669"/>
    <property type="project" value="UniProtKB-SubCell"/>
</dbReference>
<dbReference type="InterPro" id="IPR018376">
    <property type="entry name" value="Enoyl-CoA_hyd/isom_CS"/>
</dbReference>
<proteinExistence type="inferred from homology"/>
<dbReference type="GO" id="GO:0016853">
    <property type="term" value="F:isomerase activity"/>
    <property type="evidence" value="ECO:0007669"/>
    <property type="project" value="UniProtKB-KW"/>
</dbReference>
<keyword evidence="8" id="KW-0843">Virulence</keyword>
<comment type="subcellular location">
    <subcellularLocation>
        <location evidence="1">Peroxisome</location>
    </subcellularLocation>
</comment>
<evidence type="ECO:0000256" key="6">
    <source>
        <dbReference type="ARBA" id="ARBA00022777"/>
    </source>
</evidence>
<evidence type="ECO:0000256" key="3">
    <source>
        <dbReference type="ARBA" id="ARBA00005254"/>
    </source>
</evidence>
<dbReference type="GO" id="GO:0006071">
    <property type="term" value="P:glycerol metabolic process"/>
    <property type="evidence" value="ECO:0007669"/>
    <property type="project" value="InterPro"/>
</dbReference>
<dbReference type="GO" id="GO:0006635">
    <property type="term" value="P:fatty acid beta-oxidation"/>
    <property type="evidence" value="ECO:0007669"/>
    <property type="project" value="TreeGrafter"/>
</dbReference>
<dbReference type="Gene3D" id="3.90.226.10">
    <property type="entry name" value="2-enoyl-CoA Hydratase, Chain A, domain 1"/>
    <property type="match status" value="1"/>
</dbReference>
<comment type="catalytic activity">
    <reaction evidence="13">
        <text>dihydroxyacetone + ATP = dihydroxyacetone phosphate + ADP + H(+)</text>
        <dbReference type="Rhea" id="RHEA:15773"/>
        <dbReference type="ChEBI" id="CHEBI:15378"/>
        <dbReference type="ChEBI" id="CHEBI:16016"/>
        <dbReference type="ChEBI" id="CHEBI:30616"/>
        <dbReference type="ChEBI" id="CHEBI:57642"/>
        <dbReference type="ChEBI" id="CHEBI:456216"/>
        <dbReference type="EC" id="2.7.1.29"/>
    </reaction>
</comment>
<dbReference type="FunFam" id="1.25.40.340:FF:000001">
    <property type="entry name" value="Dihydroxyacetone kinase 1"/>
    <property type="match status" value="1"/>
</dbReference>
<evidence type="ECO:0000256" key="1">
    <source>
        <dbReference type="ARBA" id="ARBA00004275"/>
    </source>
</evidence>
<accession>A0A9P8J4N4</accession>
<dbReference type="Gene3D" id="1.25.40.340">
    <property type="match status" value="1"/>
</dbReference>
<evidence type="ECO:0000256" key="8">
    <source>
        <dbReference type="ARBA" id="ARBA00023026"/>
    </source>
</evidence>
<evidence type="ECO:0000256" key="5">
    <source>
        <dbReference type="ARBA" id="ARBA00022741"/>
    </source>
</evidence>
<dbReference type="InterPro" id="IPR036117">
    <property type="entry name" value="DhaL_dom_sf"/>
</dbReference>
<dbReference type="Proteomes" id="UP000779574">
    <property type="component" value="Unassembled WGS sequence"/>
</dbReference>
<comment type="similarity">
    <text evidence="3 14">Belongs to the enoyl-CoA hydratase/isomerase family.</text>
</comment>
<dbReference type="AlphaFoldDB" id="A0A9P8J4N4"/>
<keyword evidence="7" id="KW-0067">ATP-binding</keyword>
<organism evidence="16 17">
    <name type="scientific">Aureobasidium melanogenum</name>
    <name type="common">Aureobasidium pullulans var. melanogenum</name>
    <dbReference type="NCBI Taxonomy" id="46634"/>
    <lineage>
        <taxon>Eukaryota</taxon>
        <taxon>Fungi</taxon>
        <taxon>Dikarya</taxon>
        <taxon>Ascomycota</taxon>
        <taxon>Pezizomycotina</taxon>
        <taxon>Dothideomycetes</taxon>
        <taxon>Dothideomycetidae</taxon>
        <taxon>Dothideales</taxon>
        <taxon>Saccotheciaceae</taxon>
        <taxon>Aureobasidium</taxon>
    </lineage>
</organism>
<dbReference type="SMART" id="SM01120">
    <property type="entry name" value="Dak2"/>
    <property type="match status" value="1"/>
</dbReference>
<evidence type="ECO:0000259" key="15">
    <source>
        <dbReference type="PROSITE" id="PS51480"/>
    </source>
</evidence>
<evidence type="ECO:0000256" key="11">
    <source>
        <dbReference type="ARBA" id="ARBA00023239"/>
    </source>
</evidence>
<dbReference type="InterPro" id="IPR004007">
    <property type="entry name" value="DhaL_dom"/>
</dbReference>
<dbReference type="GO" id="GO:0005524">
    <property type="term" value="F:ATP binding"/>
    <property type="evidence" value="ECO:0007669"/>
    <property type="project" value="UniProtKB-KW"/>
</dbReference>
<dbReference type="PROSITE" id="PS51480">
    <property type="entry name" value="DHAL"/>
    <property type="match status" value="1"/>
</dbReference>
<dbReference type="PANTHER" id="PTHR11941">
    <property type="entry name" value="ENOYL-COA HYDRATASE-RELATED"/>
    <property type="match status" value="1"/>
</dbReference>
<keyword evidence="4" id="KW-0808">Transferase</keyword>
<dbReference type="InterPro" id="IPR029045">
    <property type="entry name" value="ClpP/crotonase-like_dom_sf"/>
</dbReference>
<keyword evidence="9" id="KW-0576">Peroxisome</keyword>
<gene>
    <name evidence="16" type="ORF">KCU76_g12182</name>
</gene>
<evidence type="ECO:0000313" key="17">
    <source>
        <dbReference type="Proteomes" id="UP000779574"/>
    </source>
</evidence>
<dbReference type="CDD" id="cd06558">
    <property type="entry name" value="crotonase-like"/>
    <property type="match status" value="1"/>
</dbReference>
<dbReference type="Gene3D" id="1.10.12.10">
    <property type="entry name" value="Lyase 2-enoyl-coa Hydratase, Chain A, domain 2"/>
    <property type="match status" value="1"/>
</dbReference>
<evidence type="ECO:0000256" key="10">
    <source>
        <dbReference type="ARBA" id="ARBA00023235"/>
    </source>
</evidence>
<dbReference type="GO" id="GO:0004371">
    <property type="term" value="F:glycerone kinase activity"/>
    <property type="evidence" value="ECO:0007669"/>
    <property type="project" value="UniProtKB-EC"/>
</dbReference>
<keyword evidence="5" id="KW-0547">Nucleotide-binding</keyword>
<keyword evidence="6" id="KW-0418">Kinase</keyword>
<name>A0A9P8J4N4_AURME</name>
<evidence type="ECO:0000313" key="16">
    <source>
        <dbReference type="EMBL" id="KAG9684780.1"/>
    </source>
</evidence>